<dbReference type="Pfam" id="PF11393">
    <property type="entry name" value="T4BSS_DotI_IcmL"/>
    <property type="match status" value="1"/>
</dbReference>
<dbReference type="CDD" id="cd16385">
    <property type="entry name" value="IcmL"/>
    <property type="match status" value="1"/>
</dbReference>
<dbReference type="OrthoDB" id="5641224at2"/>
<proteinExistence type="predicted"/>
<dbReference type="EMBL" id="LNYW01000033">
    <property type="protein sequence ID" value="KTD62473.1"/>
    <property type="molecule type" value="Genomic_DNA"/>
</dbReference>
<keyword evidence="3" id="KW-1185">Reference proteome</keyword>
<reference evidence="2 3" key="1">
    <citation type="submission" date="2015-11" db="EMBL/GenBank/DDBJ databases">
        <title>Genomic analysis of 38 Legionella species identifies large and diverse effector repertoires.</title>
        <authorList>
            <person name="Burstein D."/>
            <person name="Amaro F."/>
            <person name="Zusman T."/>
            <person name="Lifshitz Z."/>
            <person name="Cohen O."/>
            <person name="Gilbert J.A."/>
            <person name="Pupko T."/>
            <person name="Shuman H.A."/>
            <person name="Segal G."/>
        </authorList>
    </citation>
    <scope>NUCLEOTIDE SEQUENCE [LARGE SCALE GENOMIC DNA]</scope>
    <source>
        <strain evidence="2 3">ATCC 49655</strain>
    </source>
</reference>
<feature type="chain" id="PRO_5006918207" evidence="1">
    <location>
        <begin position="23"/>
        <end position="176"/>
    </location>
</feature>
<dbReference type="RefSeq" id="WP_018577914.1">
    <property type="nucleotide sequence ID" value="NZ_KB892415.1"/>
</dbReference>
<sequence>MNKKIGFLSVVLLFLGSLGAHAEAPDRTQLAVWANEAIVATYTFDYKNYLQQQKEIAKYFTADGWMAYSKALNDSKLPEAVQKNAYEVTAVATQPPVITTLDPTHWQATMTILVVYKNPQYQQQQNLRVVLSFSPATSGQGVRGFAATSLQSKVINPPCVCQPEAATATTQEGGKQ</sequence>
<dbReference type="eggNOG" id="ENOG5031E08">
    <property type="taxonomic scope" value="Bacteria"/>
</dbReference>
<dbReference type="PATRIC" id="fig|1122169.6.peg.1354"/>
<dbReference type="InterPro" id="IPR021055">
    <property type="entry name" value="T4BSS_IcmL/DotI"/>
</dbReference>
<comment type="caution">
    <text evidence="2">The sequence shown here is derived from an EMBL/GenBank/DDBJ whole genome shotgun (WGS) entry which is preliminary data.</text>
</comment>
<dbReference type="Proteomes" id="UP000054600">
    <property type="component" value="Unassembled WGS sequence"/>
</dbReference>
<accession>A0A0W0Z018</accession>
<dbReference type="AlphaFoldDB" id="A0A0W0Z018"/>
<organism evidence="2 3">
    <name type="scientific">Legionella shakespearei DSM 23087</name>
    <dbReference type="NCBI Taxonomy" id="1122169"/>
    <lineage>
        <taxon>Bacteria</taxon>
        <taxon>Pseudomonadati</taxon>
        <taxon>Pseudomonadota</taxon>
        <taxon>Gammaproteobacteria</taxon>
        <taxon>Legionellales</taxon>
        <taxon>Legionellaceae</taxon>
        <taxon>Legionella</taxon>
    </lineage>
</organism>
<keyword evidence="1" id="KW-0732">Signal</keyword>
<feature type="signal peptide" evidence="1">
    <location>
        <begin position="1"/>
        <end position="22"/>
    </location>
</feature>
<evidence type="ECO:0000313" key="2">
    <source>
        <dbReference type="EMBL" id="KTD62473.1"/>
    </source>
</evidence>
<gene>
    <name evidence="2" type="ORF">Lsha_1173</name>
</gene>
<name>A0A0W0Z018_9GAMM</name>
<evidence type="ECO:0000256" key="1">
    <source>
        <dbReference type="SAM" id="SignalP"/>
    </source>
</evidence>
<evidence type="ECO:0000313" key="3">
    <source>
        <dbReference type="Proteomes" id="UP000054600"/>
    </source>
</evidence>
<protein>
    <submittedName>
        <fullName evidence="2">IcmL-like protein</fullName>
    </submittedName>
</protein>